<dbReference type="WBParaSite" id="HPBE_0000920501-mRNA-1">
    <property type="protein sequence ID" value="HPBE_0000920501-mRNA-1"/>
    <property type="gene ID" value="HPBE_0000920501"/>
</dbReference>
<name>A0A183FNT6_HELPZ</name>
<protein>
    <submittedName>
        <fullName evidence="4">Secreted protein</fullName>
    </submittedName>
</protein>
<reference evidence="4" key="2">
    <citation type="submission" date="2019-09" db="UniProtKB">
        <authorList>
            <consortium name="WormBaseParasite"/>
        </authorList>
    </citation>
    <scope>IDENTIFICATION</scope>
</reference>
<dbReference type="EMBL" id="UZAH01026374">
    <property type="protein sequence ID" value="VDO79687.1"/>
    <property type="molecule type" value="Genomic_DNA"/>
</dbReference>
<dbReference type="AlphaFoldDB" id="A0A183FNT6"/>
<evidence type="ECO:0000313" key="4">
    <source>
        <dbReference type="WBParaSite" id="HPBE_0000920501-mRNA-1"/>
    </source>
</evidence>
<evidence type="ECO:0000313" key="2">
    <source>
        <dbReference type="EMBL" id="VDO79687.1"/>
    </source>
</evidence>
<proteinExistence type="predicted"/>
<organism evidence="3 4">
    <name type="scientific">Heligmosomoides polygyrus</name>
    <name type="common">Parasitic roundworm</name>
    <dbReference type="NCBI Taxonomy" id="6339"/>
    <lineage>
        <taxon>Eukaryota</taxon>
        <taxon>Metazoa</taxon>
        <taxon>Ecdysozoa</taxon>
        <taxon>Nematoda</taxon>
        <taxon>Chromadorea</taxon>
        <taxon>Rhabditida</taxon>
        <taxon>Rhabditina</taxon>
        <taxon>Rhabditomorpha</taxon>
        <taxon>Strongyloidea</taxon>
        <taxon>Heligmosomidae</taxon>
        <taxon>Heligmosomoides</taxon>
    </lineage>
</organism>
<accession>A0A183FNT6</accession>
<accession>A0A3P7Z725</accession>
<keyword evidence="3" id="KW-1185">Reference proteome</keyword>
<sequence>MVTARSSSFLLYLRIISMLESRYVMIDDDDHDNRCSAFSQPAAMTSFSASSSRTNHGLSIQDVTIWHGDLPLIGDDDHQAWGLVDWVEKRVCEADSPAYGVNNS</sequence>
<reference evidence="2 3" key="1">
    <citation type="submission" date="2018-11" db="EMBL/GenBank/DDBJ databases">
        <authorList>
            <consortium name="Pathogen Informatics"/>
        </authorList>
    </citation>
    <scope>NUCLEOTIDE SEQUENCE [LARGE SCALE GENOMIC DNA]</scope>
</reference>
<evidence type="ECO:0000313" key="3">
    <source>
        <dbReference type="Proteomes" id="UP000050761"/>
    </source>
</evidence>
<feature type="chain" id="PRO_5044551542" evidence="1">
    <location>
        <begin position="22"/>
        <end position="104"/>
    </location>
</feature>
<feature type="signal peptide" evidence="1">
    <location>
        <begin position="1"/>
        <end position="21"/>
    </location>
</feature>
<keyword evidence="1" id="KW-0732">Signal</keyword>
<gene>
    <name evidence="2" type="ORF">HPBE_LOCUS9206</name>
</gene>
<evidence type="ECO:0000256" key="1">
    <source>
        <dbReference type="SAM" id="SignalP"/>
    </source>
</evidence>
<dbReference type="Proteomes" id="UP000050761">
    <property type="component" value="Unassembled WGS sequence"/>
</dbReference>